<dbReference type="InterPro" id="IPR031632">
    <property type="entry name" value="SVIP"/>
</dbReference>
<protein>
    <submittedName>
        <fullName evidence="5">Uncharacterized protein</fullName>
    </submittedName>
</protein>
<keyword evidence="2" id="KW-0564">Palmitate</keyword>
<evidence type="ECO:0000256" key="1">
    <source>
        <dbReference type="ARBA" id="ARBA00022707"/>
    </source>
</evidence>
<name>A0AAN6DCX0_PICAN</name>
<dbReference type="EMBL" id="JAHLVD010000024">
    <property type="protein sequence ID" value="KAG7844993.1"/>
    <property type="molecule type" value="Genomic_DNA"/>
</dbReference>
<feature type="region of interest" description="Disordered" evidence="4">
    <location>
        <begin position="1"/>
        <end position="104"/>
    </location>
</feature>
<feature type="compositionally biased region" description="Polar residues" evidence="4">
    <location>
        <begin position="37"/>
        <end position="47"/>
    </location>
</feature>
<dbReference type="RefSeq" id="XP_043057976.1">
    <property type="nucleotide sequence ID" value="XM_043205187.1"/>
</dbReference>
<comment type="caution">
    <text evidence="5">The sequence shown here is derived from an EMBL/GenBank/DDBJ whole genome shotgun (WGS) entry which is preliminary data.</text>
</comment>
<organism evidence="5 7">
    <name type="scientific">Pichia angusta</name>
    <name type="common">Yeast</name>
    <name type="synonym">Hansenula polymorpha</name>
    <dbReference type="NCBI Taxonomy" id="870730"/>
    <lineage>
        <taxon>Eukaryota</taxon>
        <taxon>Fungi</taxon>
        <taxon>Dikarya</taxon>
        <taxon>Ascomycota</taxon>
        <taxon>Saccharomycotina</taxon>
        <taxon>Pichiomycetes</taxon>
        <taxon>Pichiales</taxon>
        <taxon>Pichiaceae</taxon>
        <taxon>Ogataea</taxon>
    </lineage>
</organism>
<dbReference type="AlphaFoldDB" id="A0AAN6DCX0"/>
<evidence type="ECO:0000256" key="2">
    <source>
        <dbReference type="ARBA" id="ARBA00023139"/>
    </source>
</evidence>
<dbReference type="GeneID" id="66128535"/>
<dbReference type="Proteomes" id="UP001196530">
    <property type="component" value="Unassembled WGS sequence"/>
</dbReference>
<gene>
    <name evidence="5" type="ORF">KL928_004484</name>
    <name evidence="6" type="ORF">KL940_005368</name>
</gene>
<keyword evidence="3" id="KW-0449">Lipoprotein</keyword>
<dbReference type="EMBL" id="JAHLUX010000010">
    <property type="protein sequence ID" value="KAG7816442.1"/>
    <property type="molecule type" value="Genomic_DNA"/>
</dbReference>
<feature type="compositionally biased region" description="Basic and acidic residues" evidence="4">
    <location>
        <begin position="57"/>
        <end position="104"/>
    </location>
</feature>
<evidence type="ECO:0000313" key="8">
    <source>
        <dbReference type="Proteomes" id="UP001197328"/>
    </source>
</evidence>
<dbReference type="Proteomes" id="UP001197328">
    <property type="component" value="Unassembled WGS sequence"/>
</dbReference>
<reference evidence="5 8" key="1">
    <citation type="journal article" date="2021" name="G3 (Bethesda)">
        <title>Genomic diversity, chromosomal rearrangements, and interspecies hybridization in the ogataea polymorpha species complex.</title>
        <authorList>
            <person name="Hanson S.J."/>
            <person name="Cinneide E.O."/>
            <person name="Salzberg L.I."/>
            <person name="Wolfe K.H."/>
            <person name="McGowan J."/>
            <person name="Fitzpatrick D.A."/>
            <person name="Matlin K."/>
        </authorList>
    </citation>
    <scope>NUCLEOTIDE SEQUENCE</scope>
    <source>
        <strain evidence="6">51-138</strain>
        <strain evidence="5">61-244</strain>
    </source>
</reference>
<keyword evidence="8" id="KW-1185">Reference proteome</keyword>
<sequence>MGLCGSKEAQKSKAEKLSPCQNQVGAKAAKHKGQRLGSVTENETNGLSAKELAANAAKDRYEQEKRKNEKGELGKKLAQEVKKSSKDHAMENYHHRNKEMLVYD</sequence>
<accession>A0AAN6DCX0</accession>
<evidence type="ECO:0000313" key="5">
    <source>
        <dbReference type="EMBL" id="KAG7816442.1"/>
    </source>
</evidence>
<evidence type="ECO:0000313" key="6">
    <source>
        <dbReference type="EMBL" id="KAG7844993.1"/>
    </source>
</evidence>
<keyword evidence="1" id="KW-0519">Myristate</keyword>
<dbReference type="Pfam" id="PF15811">
    <property type="entry name" value="SVIP"/>
    <property type="match status" value="1"/>
</dbReference>
<proteinExistence type="predicted"/>
<evidence type="ECO:0000256" key="3">
    <source>
        <dbReference type="ARBA" id="ARBA00023288"/>
    </source>
</evidence>
<evidence type="ECO:0000313" key="7">
    <source>
        <dbReference type="Proteomes" id="UP001196530"/>
    </source>
</evidence>
<evidence type="ECO:0000256" key="4">
    <source>
        <dbReference type="SAM" id="MobiDB-lite"/>
    </source>
</evidence>